<feature type="repeat" description="WD" evidence="1">
    <location>
        <begin position="306"/>
        <end position="338"/>
    </location>
</feature>
<protein>
    <recommendedName>
        <fullName evidence="2">IFT80 second beta-propeller domain-containing protein</fullName>
    </recommendedName>
</protein>
<dbReference type="InterPro" id="IPR015943">
    <property type="entry name" value="WD40/YVTN_repeat-like_dom_sf"/>
</dbReference>
<dbReference type="InterPro" id="IPR001680">
    <property type="entry name" value="WD40_rpt"/>
</dbReference>
<feature type="repeat" description="WD" evidence="1">
    <location>
        <begin position="224"/>
        <end position="256"/>
    </location>
</feature>
<accession>A0A7R9EU58</accession>
<dbReference type="Gene3D" id="2.130.10.10">
    <property type="entry name" value="YVTN repeat-like/Quinoprotein amine dehydrogenase"/>
    <property type="match status" value="2"/>
</dbReference>
<dbReference type="InterPro" id="IPR056456">
    <property type="entry name" value="Beta-prop_IFT80_2nd"/>
</dbReference>
<feature type="domain" description="IFT80 second beta-propeller" evidence="2">
    <location>
        <begin position="422"/>
        <end position="506"/>
    </location>
</feature>
<dbReference type="SMART" id="SM00320">
    <property type="entry name" value="WD40"/>
    <property type="match status" value="5"/>
</dbReference>
<dbReference type="GO" id="GO:0060271">
    <property type="term" value="P:cilium assembly"/>
    <property type="evidence" value="ECO:0007669"/>
    <property type="project" value="TreeGrafter"/>
</dbReference>
<name>A0A7R9EU58_9NEOP</name>
<dbReference type="InterPro" id="IPR036322">
    <property type="entry name" value="WD40_repeat_dom_sf"/>
</dbReference>
<dbReference type="PROSITE" id="PS50082">
    <property type="entry name" value="WD_REPEATS_2"/>
    <property type="match status" value="2"/>
</dbReference>
<proteinExistence type="predicted"/>
<organism evidence="3">
    <name type="scientific">Timema bartmani</name>
    <dbReference type="NCBI Taxonomy" id="61472"/>
    <lineage>
        <taxon>Eukaryota</taxon>
        <taxon>Metazoa</taxon>
        <taxon>Ecdysozoa</taxon>
        <taxon>Arthropoda</taxon>
        <taxon>Hexapoda</taxon>
        <taxon>Insecta</taxon>
        <taxon>Pterygota</taxon>
        <taxon>Neoptera</taxon>
        <taxon>Polyneoptera</taxon>
        <taxon>Phasmatodea</taxon>
        <taxon>Timematodea</taxon>
        <taxon>Timematoidea</taxon>
        <taxon>Timematidae</taxon>
        <taxon>Timema</taxon>
    </lineage>
</organism>
<gene>
    <name evidence="3" type="ORF">TBIB3V08_LOCUS2993</name>
</gene>
<evidence type="ECO:0000313" key="3">
    <source>
        <dbReference type="EMBL" id="CAD7440486.1"/>
    </source>
</evidence>
<evidence type="ECO:0000259" key="2">
    <source>
        <dbReference type="Pfam" id="PF23335"/>
    </source>
</evidence>
<sequence>MADKVIREPEEYDADDTMPFIYEEDEWAGQFRRANVEQEQEGNEEVEASSGEVARKEVILQTLNQSEGGTITLVEERVAQPEQGDPMEDLLQENNSKNEFCKAISPERDRDRKRGAIVNSLNMRFKISLEKEPKHIDVVCCVGWNNTEEVYSCGDDHVLKRWNLVTNETVKVADLPQELYPTDLHWFPRAQVVGKKQGLDLLLITSADGKFHLINRNGRIEKSVDAHKGAVLTGRWSFDGAGLLTAGEDGQVKIWSRSGMLRSTIIQSDTPIYSAAWGPDSNQVLHTLGKNLVIKHLAPNSKPNRWKAHDGLILKVAWNPSNNLIVSGGEDCRYKVWDTYGRQLFNSIAHDYPITALSWSPGGDLFAVGSFNTLRLCDRVGWSYSLEKPNTGSIFNIAWSSDGTQVAGACGNGHVIFAHIIERRLEWKNYEASMTSRKSISVRDVSNEAREQLEFPDRVIKLALGYNHLVVVTPSQCHVYSTRNWNTPGIFNLREGSVSMVLLAER</sequence>
<dbReference type="GO" id="GO:0030992">
    <property type="term" value="C:intraciliary transport particle B"/>
    <property type="evidence" value="ECO:0007669"/>
    <property type="project" value="TreeGrafter"/>
</dbReference>
<dbReference type="AlphaFoldDB" id="A0A7R9EU58"/>
<dbReference type="FunFam" id="2.130.10.10:FF:001115">
    <property type="entry name" value="Intraflagellar transport 80 homolog (Chlamydomonas)"/>
    <property type="match status" value="1"/>
</dbReference>
<dbReference type="PROSITE" id="PS50294">
    <property type="entry name" value="WD_REPEATS_REGION"/>
    <property type="match status" value="2"/>
</dbReference>
<dbReference type="EMBL" id="OD564992">
    <property type="protein sequence ID" value="CAD7440486.1"/>
    <property type="molecule type" value="Genomic_DNA"/>
</dbReference>
<dbReference type="SUPFAM" id="SSF50978">
    <property type="entry name" value="WD40 repeat-like"/>
    <property type="match status" value="1"/>
</dbReference>
<keyword evidence="1" id="KW-0853">WD repeat</keyword>
<dbReference type="Pfam" id="PF00400">
    <property type="entry name" value="WD40"/>
    <property type="match status" value="3"/>
</dbReference>
<dbReference type="PANTHER" id="PTHR24098:SF0">
    <property type="entry name" value="OUTER SEGMENT 5"/>
    <property type="match status" value="1"/>
</dbReference>
<dbReference type="FunFam" id="2.130.10.10:FF:000298">
    <property type="entry name" value="Intraflagellar transport 80 homolog (Chlamydomonas)"/>
    <property type="match status" value="1"/>
</dbReference>
<evidence type="ECO:0000256" key="1">
    <source>
        <dbReference type="PROSITE-ProRule" id="PRU00221"/>
    </source>
</evidence>
<dbReference type="Pfam" id="PF23335">
    <property type="entry name" value="Beta-prop_IFT80_2nd"/>
    <property type="match status" value="1"/>
</dbReference>
<dbReference type="GO" id="GO:0005929">
    <property type="term" value="C:cilium"/>
    <property type="evidence" value="ECO:0007669"/>
    <property type="project" value="TreeGrafter"/>
</dbReference>
<dbReference type="PANTHER" id="PTHR24098">
    <property type="entry name" value="OUTER SEGMENT 5"/>
    <property type="match status" value="1"/>
</dbReference>
<reference evidence="3" key="1">
    <citation type="submission" date="2020-11" db="EMBL/GenBank/DDBJ databases">
        <authorList>
            <person name="Tran Van P."/>
        </authorList>
    </citation>
    <scope>NUCLEOTIDE SEQUENCE</scope>
</reference>